<dbReference type="PANTHER" id="PTHR34847">
    <property type="entry name" value="NODULATION PROTEIN U"/>
    <property type="match status" value="1"/>
</dbReference>
<dbReference type="InterPro" id="IPR031730">
    <property type="entry name" value="Carbam_trans_C"/>
</dbReference>
<dbReference type="STRING" id="1797589.A2784_03550"/>
<evidence type="ECO:0008006" key="6">
    <source>
        <dbReference type="Google" id="ProtNLM"/>
    </source>
</evidence>
<dbReference type="SUPFAM" id="SSF53067">
    <property type="entry name" value="Actin-like ATPase domain"/>
    <property type="match status" value="1"/>
</dbReference>
<feature type="domain" description="Carbamoyltransferase C-terminal" evidence="3">
    <location>
        <begin position="401"/>
        <end position="564"/>
    </location>
</feature>
<dbReference type="GO" id="GO:0003824">
    <property type="term" value="F:catalytic activity"/>
    <property type="evidence" value="ECO:0007669"/>
    <property type="project" value="InterPro"/>
</dbReference>
<evidence type="ECO:0000256" key="1">
    <source>
        <dbReference type="ARBA" id="ARBA00006129"/>
    </source>
</evidence>
<evidence type="ECO:0000259" key="2">
    <source>
        <dbReference type="Pfam" id="PF02543"/>
    </source>
</evidence>
<organism evidence="4 5">
    <name type="scientific">Candidatus Chisholmbacteria bacterium RIFCSPHIGHO2_01_FULL_48_12</name>
    <dbReference type="NCBI Taxonomy" id="1797589"/>
    <lineage>
        <taxon>Bacteria</taxon>
        <taxon>Candidatus Chisholmiibacteriota</taxon>
    </lineage>
</organism>
<comment type="similarity">
    <text evidence="1">Belongs to the NodU/CmcH family.</text>
</comment>
<evidence type="ECO:0000313" key="5">
    <source>
        <dbReference type="Proteomes" id="UP000177324"/>
    </source>
</evidence>
<protein>
    <recommendedName>
        <fullName evidence="6">Carbamoyltransferase</fullName>
    </recommendedName>
</protein>
<evidence type="ECO:0000313" key="4">
    <source>
        <dbReference type="EMBL" id="OGY18979.1"/>
    </source>
</evidence>
<dbReference type="InterPro" id="IPR051338">
    <property type="entry name" value="NodU/CmcH_Carbamoyltrnsfr"/>
</dbReference>
<dbReference type="EMBL" id="MHCH01000006">
    <property type="protein sequence ID" value="OGY18979.1"/>
    <property type="molecule type" value="Genomic_DNA"/>
</dbReference>
<dbReference type="InterPro" id="IPR038152">
    <property type="entry name" value="Carbam_trans_C_sf"/>
</dbReference>
<evidence type="ECO:0000259" key="3">
    <source>
        <dbReference type="Pfam" id="PF16861"/>
    </source>
</evidence>
<proteinExistence type="inferred from homology"/>
<dbReference type="PANTHER" id="PTHR34847:SF1">
    <property type="entry name" value="NODULATION PROTEIN U"/>
    <property type="match status" value="1"/>
</dbReference>
<sequence length="587" mass="66522">MAAVLGISCYYHDAAAALLINGKVVAAAHEERFTRKKHDENFPVNAVKFCLDWAKLEPRELTAVAFYDKPFLKFERILVTAIETWPKSSLAFVPAMRAWLTKKLWIKSLLMEELEGYGGEWYFPQHHLSHAASAFLVSPFDRAAILTMDGVGEWETATRGFGEGNRIILTDKIDFPDSLGLLYSAFTYYLGFKVNSAEYKVMGLAPYGKPKYVKTIKDNLIDIKPDGSFKMNMKYLAYPYALKMTNANFDELFGEPARPLGFKPTQTEMDIAASIQAVTDEVMVKAAKTLAREYKTDKLCMAGGVALNCVANGKILTETPIKHLFIQPAAGDAGGAVGAAAYVYHTVISNQSSVNRNRKKWVWDTCFLGPEYSNQEILKLLKRYKVKYQVLPVKQLLNRVADLIVDQQVVGWFQGRMEYGPRALGNRSILADARNPENQKRVNLKIKFRESFRPFAPVVLEEAARDWFKLYWTDPYMLTVCPVKNNKIPSVTHVDKSARLQTVSRKQNPVYYDLIKTFGRKTGVPVLINTSYNQRGEPIVCTPEDALMSFLGTDIDYLVFNHKFILDKKDMPARLISRARSRKFEPD</sequence>
<gene>
    <name evidence="4" type="ORF">A2784_03550</name>
</gene>
<accession>A0A1G1VUA4</accession>
<dbReference type="InterPro" id="IPR043129">
    <property type="entry name" value="ATPase_NBD"/>
</dbReference>
<dbReference type="AlphaFoldDB" id="A0A1G1VUA4"/>
<dbReference type="Pfam" id="PF02543">
    <property type="entry name" value="Carbam_trans_N"/>
    <property type="match status" value="1"/>
</dbReference>
<reference evidence="4 5" key="1">
    <citation type="journal article" date="2016" name="Nat. Commun.">
        <title>Thousands of microbial genomes shed light on interconnected biogeochemical processes in an aquifer system.</title>
        <authorList>
            <person name="Anantharaman K."/>
            <person name="Brown C.T."/>
            <person name="Hug L.A."/>
            <person name="Sharon I."/>
            <person name="Castelle C.J."/>
            <person name="Probst A.J."/>
            <person name="Thomas B.C."/>
            <person name="Singh A."/>
            <person name="Wilkins M.J."/>
            <person name="Karaoz U."/>
            <person name="Brodie E.L."/>
            <person name="Williams K.H."/>
            <person name="Hubbard S.S."/>
            <person name="Banfield J.F."/>
        </authorList>
    </citation>
    <scope>NUCLEOTIDE SEQUENCE [LARGE SCALE GENOMIC DNA]</scope>
</reference>
<name>A0A1G1VUA4_9BACT</name>
<dbReference type="Gene3D" id="3.30.420.40">
    <property type="match status" value="2"/>
</dbReference>
<dbReference type="CDD" id="cd24098">
    <property type="entry name" value="ASKHA_NBD_TobZ_N"/>
    <property type="match status" value="1"/>
</dbReference>
<dbReference type="Pfam" id="PF16861">
    <property type="entry name" value="Carbam_trans_C"/>
    <property type="match status" value="1"/>
</dbReference>
<comment type="caution">
    <text evidence="4">The sequence shown here is derived from an EMBL/GenBank/DDBJ whole genome shotgun (WGS) entry which is preliminary data.</text>
</comment>
<dbReference type="Gene3D" id="3.90.870.20">
    <property type="entry name" value="Carbamoyltransferase, C-terminal domain"/>
    <property type="match status" value="1"/>
</dbReference>
<feature type="domain" description="Carbamoyltransferase" evidence="2">
    <location>
        <begin position="4"/>
        <end position="340"/>
    </location>
</feature>
<dbReference type="Proteomes" id="UP000177324">
    <property type="component" value="Unassembled WGS sequence"/>
</dbReference>
<dbReference type="InterPro" id="IPR003696">
    <property type="entry name" value="Carbtransf_dom"/>
</dbReference>